<protein>
    <submittedName>
        <fullName evidence="1">Uncharacterized protein</fullName>
    </submittedName>
</protein>
<gene>
    <name evidence="1" type="ORF">O1611_g1078</name>
</gene>
<dbReference type="Proteomes" id="UP001153332">
    <property type="component" value="Unassembled WGS sequence"/>
</dbReference>
<sequence length="479" mass="53830">MFQFQGAETIVAVALVIGFVAVLVNRVYYSDPLKHIPGPAIGRFTPLWLWYISWRGVECTEIAAMHEKYGFIIRVAPNEVDISDGRAGPPIYIKNGGYRKSPVYRNIDVNGFITLFSAVDPAHRAPRAKAVAPLFAQQQVIQNRAHAQQVIARMLAELERRKAGACGRPVDVLNLFRAMFIDTVSLCLLGESLNSIGENRFTATDFVDRFASSGRFFLLPRWLFHKLEHWAHIIHKDRLTIDASIQHIQDFATRVVDRSIAEEKPQAQTYQDRLLSAGISREETIAQVIDILFAGTDGVGTTLSQLARFLADHPQKYERVHEEVINNPDSDAQALPYLTSIVKESLRLSMANPTRLPRIVPPGGMRVDGLPFIPAGTSVGLSAYNLHLNSEVFAEPHAFLPERWLDPSAEMLRDSFYFGQGSRQCIARNFAWAALCWAAEGLIRSDVLRGAKSVKEDAEIYQWFNSISRNGKRELVWED</sequence>
<evidence type="ECO:0000313" key="1">
    <source>
        <dbReference type="EMBL" id="KAJ8132545.1"/>
    </source>
</evidence>
<evidence type="ECO:0000313" key="2">
    <source>
        <dbReference type="Proteomes" id="UP001153332"/>
    </source>
</evidence>
<name>A0ACC2JYF5_9PEZI</name>
<proteinExistence type="predicted"/>
<reference evidence="1" key="1">
    <citation type="submission" date="2022-12" db="EMBL/GenBank/DDBJ databases">
        <title>Genome Sequence of Lasiodiplodia mahajangana.</title>
        <authorList>
            <person name="Buettner E."/>
        </authorList>
    </citation>
    <scope>NUCLEOTIDE SEQUENCE</scope>
    <source>
        <strain evidence="1">VT137</strain>
    </source>
</reference>
<organism evidence="1 2">
    <name type="scientific">Lasiodiplodia mahajangana</name>
    <dbReference type="NCBI Taxonomy" id="1108764"/>
    <lineage>
        <taxon>Eukaryota</taxon>
        <taxon>Fungi</taxon>
        <taxon>Dikarya</taxon>
        <taxon>Ascomycota</taxon>
        <taxon>Pezizomycotina</taxon>
        <taxon>Dothideomycetes</taxon>
        <taxon>Dothideomycetes incertae sedis</taxon>
        <taxon>Botryosphaeriales</taxon>
        <taxon>Botryosphaeriaceae</taxon>
        <taxon>Lasiodiplodia</taxon>
    </lineage>
</organism>
<dbReference type="EMBL" id="JAPUUL010000114">
    <property type="protein sequence ID" value="KAJ8132545.1"/>
    <property type="molecule type" value="Genomic_DNA"/>
</dbReference>
<accession>A0ACC2JYF5</accession>
<comment type="caution">
    <text evidence="1">The sequence shown here is derived from an EMBL/GenBank/DDBJ whole genome shotgun (WGS) entry which is preliminary data.</text>
</comment>
<keyword evidence="2" id="KW-1185">Reference proteome</keyword>